<dbReference type="SUPFAM" id="SSF103473">
    <property type="entry name" value="MFS general substrate transporter"/>
    <property type="match status" value="1"/>
</dbReference>
<feature type="transmembrane region" description="Helical" evidence="1">
    <location>
        <begin position="23"/>
        <end position="43"/>
    </location>
</feature>
<dbReference type="InterPro" id="IPR036259">
    <property type="entry name" value="MFS_trans_sf"/>
</dbReference>
<evidence type="ECO:0000256" key="1">
    <source>
        <dbReference type="SAM" id="Phobius"/>
    </source>
</evidence>
<evidence type="ECO:0000259" key="2">
    <source>
        <dbReference type="PROSITE" id="PS50850"/>
    </source>
</evidence>
<dbReference type="GO" id="GO:0005886">
    <property type="term" value="C:plasma membrane"/>
    <property type="evidence" value="ECO:0007669"/>
    <property type="project" value="TreeGrafter"/>
</dbReference>
<feature type="transmembrane region" description="Helical" evidence="1">
    <location>
        <begin position="92"/>
        <end position="111"/>
    </location>
</feature>
<dbReference type="PANTHER" id="PTHR23521:SF3">
    <property type="entry name" value="MFS TRANSPORTER"/>
    <property type="match status" value="1"/>
</dbReference>
<feature type="domain" description="Major facilitator superfamily (MFS) profile" evidence="2">
    <location>
        <begin position="25"/>
        <end position="412"/>
    </location>
</feature>
<keyword evidence="1" id="KW-0812">Transmembrane</keyword>
<dbReference type="PROSITE" id="PS50850">
    <property type="entry name" value="MFS"/>
    <property type="match status" value="1"/>
</dbReference>
<feature type="transmembrane region" description="Helical" evidence="1">
    <location>
        <begin position="270"/>
        <end position="289"/>
    </location>
</feature>
<feature type="transmembrane region" description="Helical" evidence="1">
    <location>
        <begin position="358"/>
        <end position="380"/>
    </location>
</feature>
<feature type="transmembrane region" description="Helical" evidence="1">
    <location>
        <begin position="117"/>
        <end position="137"/>
    </location>
</feature>
<dbReference type="Gene3D" id="1.20.1250.20">
    <property type="entry name" value="MFS general substrate transporter like domains"/>
    <property type="match status" value="2"/>
</dbReference>
<dbReference type="AlphaFoldDB" id="A0A1I6G053"/>
<dbReference type="EMBL" id="FOYS01000001">
    <property type="protein sequence ID" value="SFR35549.1"/>
    <property type="molecule type" value="Genomic_DNA"/>
</dbReference>
<protein>
    <submittedName>
        <fullName evidence="3">Predicted arabinose efflux permease, MFS family</fullName>
    </submittedName>
</protein>
<dbReference type="STRING" id="555875.SAMN04488124_0635"/>
<feature type="transmembrane region" description="Helical" evidence="1">
    <location>
        <begin position="180"/>
        <end position="205"/>
    </location>
</feature>
<dbReference type="RefSeq" id="WP_342712313.1">
    <property type="nucleotide sequence ID" value="NZ_FOYS01000001.1"/>
</dbReference>
<dbReference type="Proteomes" id="UP000243250">
    <property type="component" value="Unassembled WGS sequence"/>
</dbReference>
<dbReference type="Pfam" id="PF07690">
    <property type="entry name" value="MFS_1"/>
    <property type="match status" value="1"/>
</dbReference>
<proteinExistence type="predicted"/>
<keyword evidence="1" id="KW-1133">Transmembrane helix</keyword>
<reference evidence="4" key="1">
    <citation type="submission" date="2016-10" db="EMBL/GenBank/DDBJ databases">
        <authorList>
            <person name="Varghese N."/>
            <person name="Submissions S."/>
        </authorList>
    </citation>
    <scope>NUCLEOTIDE SEQUENCE [LARGE SCALE GENOMIC DNA]</scope>
    <source>
        <strain evidence="4">CGMCC 1.8711</strain>
    </source>
</reference>
<sequence>MQSADGTDDTSETRTPRVVRTKWHALALVSVAELLAMSLWFSASAVAPQLAALWGLAPAQVGWLTSAVQLGFVVGALLSAVLTLADAVESRYLVAASALLGASTTVALAAVADGPLVAVGLRFLTGVALAGVYPPGMKLVAGWLPEERGLAIGTLVGALTVGSALPHLVRAFGGVDDPLFVLYVAAGLATVAATLVVFVPPGPAAAPASRFDPRAVRRLLRDRPSLLANVGYFGHMWELYAVWTWIPVFLAFSVEAGSLSLAAPDRTVSLLAFLTIAVGGVGATVAGRLADRVGRTAVTSVSMVVSGAASLLAGVVFGASLLVLTPFLLVWGVAIVADSAQFSAAVSELAESDYVGTALTLQTAVGFLLTIVSIQLVPFVAGVVGWRWTFAPLALGPLVGTVAMRRLRAHPASSAMAGGRR</sequence>
<gene>
    <name evidence="3" type="ORF">SAMN04488124_0635</name>
</gene>
<keyword evidence="4" id="KW-1185">Reference proteome</keyword>
<name>A0A1I6G053_9EURY</name>
<dbReference type="InterPro" id="IPR020846">
    <property type="entry name" value="MFS_dom"/>
</dbReference>
<evidence type="ECO:0000313" key="3">
    <source>
        <dbReference type="EMBL" id="SFR35549.1"/>
    </source>
</evidence>
<feature type="transmembrane region" description="Helical" evidence="1">
    <location>
        <begin position="149"/>
        <end position="168"/>
    </location>
</feature>
<evidence type="ECO:0000313" key="4">
    <source>
        <dbReference type="Proteomes" id="UP000243250"/>
    </source>
</evidence>
<dbReference type="InterPro" id="IPR011701">
    <property type="entry name" value="MFS"/>
</dbReference>
<feature type="transmembrane region" description="Helical" evidence="1">
    <location>
        <begin position="63"/>
        <end position="85"/>
    </location>
</feature>
<keyword evidence="1" id="KW-0472">Membrane</keyword>
<accession>A0A1I6G053</accession>
<organism evidence="3 4">
    <name type="scientific">Halogeometricum limi</name>
    <dbReference type="NCBI Taxonomy" id="555875"/>
    <lineage>
        <taxon>Archaea</taxon>
        <taxon>Methanobacteriati</taxon>
        <taxon>Methanobacteriota</taxon>
        <taxon>Stenosarchaea group</taxon>
        <taxon>Halobacteria</taxon>
        <taxon>Halobacteriales</taxon>
        <taxon>Haloferacaceae</taxon>
        <taxon>Halogeometricum</taxon>
    </lineage>
</organism>
<dbReference type="GO" id="GO:0022857">
    <property type="term" value="F:transmembrane transporter activity"/>
    <property type="evidence" value="ECO:0007669"/>
    <property type="project" value="InterPro"/>
</dbReference>
<feature type="transmembrane region" description="Helical" evidence="1">
    <location>
        <begin position="226"/>
        <end position="250"/>
    </location>
</feature>
<dbReference type="PANTHER" id="PTHR23521">
    <property type="entry name" value="TRANSPORTER MFS SUPERFAMILY"/>
    <property type="match status" value="1"/>
</dbReference>
<feature type="transmembrane region" description="Helical" evidence="1">
    <location>
        <begin position="301"/>
        <end position="322"/>
    </location>
</feature>